<dbReference type="PANTHER" id="PTHR11941:SF54">
    <property type="entry name" value="ENOYL-COA HYDRATASE, MITOCHONDRIAL"/>
    <property type="match status" value="1"/>
</dbReference>
<accession>A0A520LK43</accession>
<dbReference type="GO" id="GO:0003824">
    <property type="term" value="F:catalytic activity"/>
    <property type="evidence" value="ECO:0007669"/>
    <property type="project" value="UniProtKB-ARBA"/>
</dbReference>
<dbReference type="GO" id="GO:0006635">
    <property type="term" value="P:fatty acid beta-oxidation"/>
    <property type="evidence" value="ECO:0007669"/>
    <property type="project" value="TreeGrafter"/>
</dbReference>
<evidence type="ECO:0000313" key="2">
    <source>
        <dbReference type="EMBL" id="RZO05054.1"/>
    </source>
</evidence>
<name>A0A520LK43_9GAMM</name>
<protein>
    <submittedName>
        <fullName evidence="2">Crotonase/enoyl-CoA hydratase family protein</fullName>
    </submittedName>
</protein>
<comment type="similarity">
    <text evidence="1">Belongs to the enoyl-CoA hydratase/isomerase family.</text>
</comment>
<comment type="caution">
    <text evidence="2">The sequence shown here is derived from an EMBL/GenBank/DDBJ whole genome shotgun (WGS) entry which is preliminary data.</text>
</comment>
<dbReference type="PANTHER" id="PTHR11941">
    <property type="entry name" value="ENOYL-COA HYDRATASE-RELATED"/>
    <property type="match status" value="1"/>
</dbReference>
<evidence type="ECO:0000313" key="3">
    <source>
        <dbReference type="Proteomes" id="UP000318148"/>
    </source>
</evidence>
<proteinExistence type="inferred from homology"/>
<dbReference type="Proteomes" id="UP000318148">
    <property type="component" value="Unassembled WGS sequence"/>
</dbReference>
<sequence>MSKTVSLTINKNLAEITMDDGKANVLSHSMFEQLEKAFDAAENEKKIVLLRGREGLFSGGFDLKEISKGPKEAIALTTRGSQFARRIIAFPTPVIGFSTGHCIAMGAFLMLACDYRIGLEGEFKIGLNETLIGMTMHEFGIELARYRIPLDYFNRSVINAELYSPKAAIKAGFYDSIIKPENIEENVSSFTQHFEGLNMNAFAGTKAKSRKNLFSLLDNCIDNDKNMAVV</sequence>
<dbReference type="Gene3D" id="3.90.226.10">
    <property type="entry name" value="2-enoyl-CoA Hydratase, Chain A, domain 1"/>
    <property type="match status" value="1"/>
</dbReference>
<organism evidence="2 3">
    <name type="scientific">SAR92 clade bacterium</name>
    <dbReference type="NCBI Taxonomy" id="2315479"/>
    <lineage>
        <taxon>Bacteria</taxon>
        <taxon>Pseudomonadati</taxon>
        <taxon>Pseudomonadota</taxon>
        <taxon>Gammaproteobacteria</taxon>
        <taxon>Cellvibrionales</taxon>
        <taxon>Porticoccaceae</taxon>
        <taxon>SAR92 clade</taxon>
    </lineage>
</organism>
<evidence type="ECO:0000256" key="1">
    <source>
        <dbReference type="ARBA" id="ARBA00005254"/>
    </source>
</evidence>
<dbReference type="Pfam" id="PF00378">
    <property type="entry name" value="ECH_1"/>
    <property type="match status" value="1"/>
</dbReference>
<dbReference type="NCBIfam" id="NF004858">
    <property type="entry name" value="PRK06213.1"/>
    <property type="match status" value="1"/>
</dbReference>
<dbReference type="EMBL" id="SHBO01000049">
    <property type="protein sequence ID" value="RZO05054.1"/>
    <property type="molecule type" value="Genomic_DNA"/>
</dbReference>
<reference evidence="2 3" key="1">
    <citation type="submission" date="2019-02" db="EMBL/GenBank/DDBJ databases">
        <title>Prokaryotic population dynamics and viral predation in marine succession experiment using metagenomics: the confinement effect.</title>
        <authorList>
            <person name="Haro-Moreno J.M."/>
            <person name="Rodriguez-Valera F."/>
            <person name="Lopez-Perez M."/>
        </authorList>
    </citation>
    <scope>NUCLEOTIDE SEQUENCE [LARGE SCALE GENOMIC DNA]</scope>
    <source>
        <strain evidence="2">MED-G169</strain>
    </source>
</reference>
<gene>
    <name evidence="2" type="ORF">EVB02_03700</name>
</gene>
<dbReference type="CDD" id="cd06558">
    <property type="entry name" value="crotonase-like"/>
    <property type="match status" value="1"/>
</dbReference>
<dbReference type="InterPro" id="IPR001753">
    <property type="entry name" value="Enoyl-CoA_hydra/iso"/>
</dbReference>
<dbReference type="InterPro" id="IPR029045">
    <property type="entry name" value="ClpP/crotonase-like_dom_sf"/>
</dbReference>
<dbReference type="AlphaFoldDB" id="A0A520LK43"/>
<dbReference type="SUPFAM" id="SSF52096">
    <property type="entry name" value="ClpP/crotonase"/>
    <property type="match status" value="1"/>
</dbReference>